<keyword evidence="4" id="KW-1185">Reference proteome</keyword>
<dbReference type="Pfam" id="PF00171">
    <property type="entry name" value="Aldedh"/>
    <property type="match status" value="1"/>
</dbReference>
<feature type="domain" description="Aldehyde dehydrogenase" evidence="2">
    <location>
        <begin position="37"/>
        <end position="481"/>
    </location>
</feature>
<organism evidence="3 4">
    <name type="scientific">Cladophialophora chaetospira</name>
    <dbReference type="NCBI Taxonomy" id="386627"/>
    <lineage>
        <taxon>Eukaryota</taxon>
        <taxon>Fungi</taxon>
        <taxon>Dikarya</taxon>
        <taxon>Ascomycota</taxon>
        <taxon>Pezizomycotina</taxon>
        <taxon>Eurotiomycetes</taxon>
        <taxon>Chaetothyriomycetidae</taxon>
        <taxon>Chaetothyriales</taxon>
        <taxon>Herpotrichiellaceae</taxon>
        <taxon>Cladophialophora</taxon>
    </lineage>
</organism>
<dbReference type="InterPro" id="IPR016162">
    <property type="entry name" value="Ald_DH_N"/>
</dbReference>
<comment type="caution">
    <text evidence="3">The sequence shown here is derived from an EMBL/GenBank/DDBJ whole genome shotgun (WGS) entry which is preliminary data.</text>
</comment>
<dbReference type="Gene3D" id="3.40.309.10">
    <property type="entry name" value="Aldehyde Dehydrogenase, Chain A, domain 2"/>
    <property type="match status" value="1"/>
</dbReference>
<accession>A0AA39CNT5</accession>
<protein>
    <recommendedName>
        <fullName evidence="2">Aldehyde dehydrogenase domain-containing protein</fullName>
    </recommendedName>
</protein>
<dbReference type="InterPro" id="IPR015590">
    <property type="entry name" value="Aldehyde_DH_dom"/>
</dbReference>
<dbReference type="PANTHER" id="PTHR43353">
    <property type="entry name" value="SUCCINATE-SEMIALDEHYDE DEHYDROGENASE, MITOCHONDRIAL"/>
    <property type="match status" value="1"/>
</dbReference>
<keyword evidence="1" id="KW-0560">Oxidoreductase</keyword>
<proteinExistence type="predicted"/>
<dbReference type="AlphaFoldDB" id="A0AA39CNT5"/>
<evidence type="ECO:0000259" key="2">
    <source>
        <dbReference type="Pfam" id="PF00171"/>
    </source>
</evidence>
<sequence length="496" mass="53460">MRDHSQSANISHRAKDALKTVPLWINGETTQSNPAITFPVHSAKQQKDVCIAQSADDSKAREACDAAMQAFEGWRKTSIAFRREILLRAADAFESGKGELVALQVEETSCEESWAHFNVNYAIINMREIAGSIASLFGEMPRVESESNVAMVFKEPVGPSLLISPWNAAVVLAVRGIASMLAAGCTVVFKASEQCPQTHHFIGTIFAEVGLPNGALNIIQCRRTDAPVVTESLIAHEAIRKVEFIGSPNVGRAIGQLAGKYLKPVLMELGGKCPAIVLDDANLEDAAAKCVRGAFMHHGQICFSTERIIVLDSVAERFIPLLKKAAEGFAPGSGVSEEIVSKAYAGLVEAQEKGATFLLGGPEYVKSAQLLPTIVTGVTKDMTIFDAESFGPSVSLYIAKNEEEAITMANNSTYGLNASVHSTDMYRALRVAQRLEVGQVHVNSLTTYNEATFPIGGTKGSGWGRNNSRFGIEQFIQLKTISFNMKNTKINFGSGG</sequence>
<dbReference type="InterPro" id="IPR050740">
    <property type="entry name" value="Aldehyde_DH_Superfamily"/>
</dbReference>
<dbReference type="EMBL" id="JAPDRK010000002">
    <property type="protein sequence ID" value="KAJ9615101.1"/>
    <property type="molecule type" value="Genomic_DNA"/>
</dbReference>
<dbReference type="GO" id="GO:0004777">
    <property type="term" value="F:succinate-semialdehyde dehydrogenase (NAD+) activity"/>
    <property type="evidence" value="ECO:0007669"/>
    <property type="project" value="TreeGrafter"/>
</dbReference>
<evidence type="ECO:0000313" key="3">
    <source>
        <dbReference type="EMBL" id="KAJ9615101.1"/>
    </source>
</evidence>
<dbReference type="GO" id="GO:0009450">
    <property type="term" value="P:gamma-aminobutyric acid catabolic process"/>
    <property type="evidence" value="ECO:0007669"/>
    <property type="project" value="TreeGrafter"/>
</dbReference>
<gene>
    <name evidence="3" type="ORF">H2200_001175</name>
</gene>
<dbReference type="InterPro" id="IPR016161">
    <property type="entry name" value="Ald_DH/histidinol_DH"/>
</dbReference>
<reference evidence="3" key="1">
    <citation type="submission" date="2022-10" db="EMBL/GenBank/DDBJ databases">
        <title>Culturing micro-colonial fungi from biological soil crusts in the Mojave desert and describing Neophaeococcomyces mojavensis, and introducing the new genera and species Taxawa tesnikishii.</title>
        <authorList>
            <person name="Kurbessoian T."/>
            <person name="Stajich J.E."/>
        </authorList>
    </citation>
    <scope>NUCLEOTIDE SEQUENCE</scope>
    <source>
        <strain evidence="3">TK_41</strain>
    </source>
</reference>
<dbReference type="Proteomes" id="UP001172673">
    <property type="component" value="Unassembled WGS sequence"/>
</dbReference>
<dbReference type="InterPro" id="IPR016163">
    <property type="entry name" value="Ald_DH_C"/>
</dbReference>
<evidence type="ECO:0000313" key="4">
    <source>
        <dbReference type="Proteomes" id="UP001172673"/>
    </source>
</evidence>
<name>A0AA39CNT5_9EURO</name>
<dbReference type="SUPFAM" id="SSF53720">
    <property type="entry name" value="ALDH-like"/>
    <property type="match status" value="1"/>
</dbReference>
<evidence type="ECO:0000256" key="1">
    <source>
        <dbReference type="ARBA" id="ARBA00023002"/>
    </source>
</evidence>
<dbReference type="Gene3D" id="3.40.605.10">
    <property type="entry name" value="Aldehyde Dehydrogenase, Chain A, domain 1"/>
    <property type="match status" value="1"/>
</dbReference>
<dbReference type="PANTHER" id="PTHR43353:SF6">
    <property type="entry name" value="CYTOPLASMIC ALDEHYDE DEHYDROGENASE (EUROFUNG)"/>
    <property type="match status" value="1"/>
</dbReference>